<evidence type="ECO:0000256" key="11">
    <source>
        <dbReference type="ARBA" id="ARBA00032883"/>
    </source>
</evidence>
<evidence type="ECO:0000259" key="17">
    <source>
        <dbReference type="Pfam" id="PF02896"/>
    </source>
</evidence>
<keyword evidence="10 14" id="KW-0460">Magnesium</keyword>
<dbReference type="InterPro" id="IPR013815">
    <property type="entry name" value="ATP_grasp_subdomain_1"/>
</dbReference>
<dbReference type="GO" id="GO:0046872">
    <property type="term" value="F:metal ion binding"/>
    <property type="evidence" value="ECO:0007669"/>
    <property type="project" value="UniProtKB-KW"/>
</dbReference>
<organism evidence="18 19">
    <name type="scientific">Candidatus Xianfuyuplasma coldseepsis</name>
    <dbReference type="NCBI Taxonomy" id="2782163"/>
    <lineage>
        <taxon>Bacteria</taxon>
        <taxon>Bacillati</taxon>
        <taxon>Mycoplasmatota</taxon>
        <taxon>Mollicutes</taxon>
        <taxon>Candidatus Izemoplasmatales</taxon>
        <taxon>Candidatus Izemoplasmataceae</taxon>
        <taxon>Candidatus Xianfuyuplasma</taxon>
    </lineage>
</organism>
<evidence type="ECO:0000256" key="2">
    <source>
        <dbReference type="ARBA" id="ARBA00007837"/>
    </source>
</evidence>
<feature type="active site" description="Tele-phosphohistidine intermediate" evidence="12">
    <location>
        <position position="449"/>
    </location>
</feature>
<dbReference type="Gene3D" id="1.20.80.30">
    <property type="match status" value="1"/>
</dbReference>
<keyword evidence="5 18" id="KW-0808">Transferase</keyword>
<dbReference type="PIRSF" id="PIRSF000853">
    <property type="entry name" value="PPDK"/>
    <property type="match status" value="1"/>
</dbReference>
<feature type="binding site" evidence="13">
    <location>
        <position position="759"/>
    </location>
    <ligand>
        <name>substrate</name>
    </ligand>
</feature>
<feature type="binding site" evidence="14">
    <location>
        <position position="737"/>
    </location>
    <ligand>
        <name>Mg(2+)</name>
        <dbReference type="ChEBI" id="CHEBI:18420"/>
    </ligand>
</feature>
<keyword evidence="19" id="KW-1185">Reference proteome</keyword>
<dbReference type="RefSeq" id="WP_258878692.1">
    <property type="nucleotide sequence ID" value="NZ_CP048914.1"/>
</dbReference>
<evidence type="ECO:0000259" key="16">
    <source>
        <dbReference type="Pfam" id="PF01326"/>
    </source>
</evidence>
<feature type="domain" description="Pyruvate phosphate dikinase AMP/ATP-binding" evidence="16">
    <location>
        <begin position="54"/>
        <end position="281"/>
    </location>
</feature>
<dbReference type="Gene3D" id="3.30.470.20">
    <property type="entry name" value="ATP-grasp fold, B domain"/>
    <property type="match status" value="1"/>
</dbReference>
<name>A0A7L7KT55_9MOLU</name>
<evidence type="ECO:0000256" key="12">
    <source>
        <dbReference type="PIRSR" id="PIRSR000853-1"/>
    </source>
</evidence>
<evidence type="ECO:0000256" key="8">
    <source>
        <dbReference type="ARBA" id="ARBA00022777"/>
    </source>
</evidence>
<accession>A0A7L7KT55</accession>
<dbReference type="Pfam" id="PF00391">
    <property type="entry name" value="PEP-utilizers"/>
    <property type="match status" value="1"/>
</dbReference>
<feature type="domain" description="Pyruvate phosphate dikinase AMP/ATP-binding" evidence="16">
    <location>
        <begin position="296"/>
        <end position="349"/>
    </location>
</feature>
<dbReference type="PANTHER" id="PTHR22931">
    <property type="entry name" value="PHOSPHOENOLPYRUVATE DIKINASE-RELATED"/>
    <property type="match status" value="1"/>
</dbReference>
<dbReference type="GO" id="GO:0016301">
    <property type="term" value="F:kinase activity"/>
    <property type="evidence" value="ECO:0007669"/>
    <property type="project" value="UniProtKB-KW"/>
</dbReference>
<evidence type="ECO:0000256" key="6">
    <source>
        <dbReference type="ARBA" id="ARBA00022723"/>
    </source>
</evidence>
<dbReference type="InterPro" id="IPR018274">
    <property type="entry name" value="PEP_util_AS"/>
</dbReference>
<dbReference type="EC" id="2.7.9.1" evidence="3"/>
<dbReference type="SUPFAM" id="SSF51621">
    <property type="entry name" value="Phosphoenolpyruvate/pyruvate domain"/>
    <property type="match status" value="1"/>
</dbReference>
<keyword evidence="18" id="KW-0670">Pyruvate</keyword>
<keyword evidence="7" id="KW-0547">Nucleotide-binding</keyword>
<feature type="binding site" evidence="13">
    <location>
        <position position="761"/>
    </location>
    <ligand>
        <name>substrate</name>
    </ligand>
</feature>
<dbReference type="Pfam" id="PF01326">
    <property type="entry name" value="PPDK_N"/>
    <property type="match status" value="3"/>
</dbReference>
<comment type="cofactor">
    <cofactor evidence="1 14">
        <name>Mg(2+)</name>
        <dbReference type="ChEBI" id="CHEBI:18420"/>
    </cofactor>
</comment>
<dbReference type="KEGG" id="xcl:G4Z02_00490"/>
<dbReference type="InterPro" id="IPR040442">
    <property type="entry name" value="Pyrv_kinase-like_dom_sf"/>
</dbReference>
<dbReference type="InterPro" id="IPR010121">
    <property type="entry name" value="Pyruvate_phosphate_dikinase"/>
</dbReference>
<evidence type="ECO:0000313" key="18">
    <source>
        <dbReference type="EMBL" id="QMS85990.1"/>
    </source>
</evidence>
<sequence length="867" mass="95646">MFGEGTKEQKNLLGGKGANLSEMKTLGVPVPAGFTITTEMCTEYYKNGGKNSKELLADLDTYTKRLEEETGKKFGSDTDPLLVSVRSGARVSMPGMMDTILNLGLTNKAVKGMVEKTGNPKFVYDIYRRFIQMFAEVVQGVEFDLFEDVLDHVKEKNNYKGDLDLTADDWKFVSEEFLKIVEKETGKPFPQDPKVQLEMAVNAVFESWDTPRARIYRDHNGIDHSWGTAVNVQQMVFGNTGDKSGTGVLFTRNPKTGEKHIFGEFLFNAQGEDIVAGIRTPLELDDFAEVEPTIYKELTDILDNLEDHYKEMQDVEFTIEDGTLFLLQTRTGKRTAAAAVKIAVDMVKEGLIDKEEAVRRIDVNAIDQLLHPVFNQDSLDAAEVLTTGLAASPGAASGKIVFSSEKAAQIKEETGEKLLLFRKETSPEDIEGMIVCEGFVTQLGGMTSHAAVVARGMGKCCVSGCGELSINEEAGYMTINGKKYPELTPFSIDGTTGNVYAGTIETKAPEFSEEFQTILEWAKEIKRLGVKANADNERDSLQALKFGAEGIGLCRTEHMFFDDERILDVRRMIIAEDKESREAALEKILPHQLKDFKEIFTAMEGKTVCIRLLDPPLHEFLPQEDEVDEVAKDLGIGAEKLHRALESLHEFNPMLGHRGCRLAVTYPEISVMQAKAIIMAAIEVAKQGKVVKPEIMVPLVSTIEELTYLKAFIKETADQLIADAGIELDYKVGTMVETPRAALTAAQIGAEAEFISYGTNDLTQMTFGFSRDDAGKFLKEYKEKGILPNDPFAAVDQTGVGRLVELATKEAKSANKDIIVGVCGEHGGEPSSIDFFHRAGLNYVSCSPFRIPVAIIAAAQAELNNRK</sequence>
<dbReference type="Gene3D" id="1.10.189.10">
    <property type="entry name" value="Pyruvate Phosphate Dikinase, domain 2"/>
    <property type="match status" value="1"/>
</dbReference>
<evidence type="ECO:0000256" key="14">
    <source>
        <dbReference type="PIRSR" id="PIRSR000853-3"/>
    </source>
</evidence>
<dbReference type="PROSITE" id="PS00370">
    <property type="entry name" value="PEP_ENZYMES_PHOS_SITE"/>
    <property type="match status" value="1"/>
</dbReference>
<feature type="binding site" evidence="13">
    <location>
        <position position="760"/>
    </location>
    <ligand>
        <name>substrate</name>
    </ligand>
</feature>
<dbReference type="InterPro" id="IPR008279">
    <property type="entry name" value="PEP-util_enz_mobile_dom"/>
</dbReference>
<evidence type="ECO:0000259" key="15">
    <source>
        <dbReference type="Pfam" id="PF00391"/>
    </source>
</evidence>
<dbReference type="InterPro" id="IPR015813">
    <property type="entry name" value="Pyrv/PenolPyrv_kinase-like_dom"/>
</dbReference>
<gene>
    <name evidence="18" type="ORF">G4Z02_00490</name>
</gene>
<feature type="domain" description="Pyruvate phosphate dikinase AMP/ATP-binding" evidence="16">
    <location>
        <begin position="11"/>
        <end position="53"/>
    </location>
</feature>
<evidence type="ECO:0000256" key="1">
    <source>
        <dbReference type="ARBA" id="ARBA00001946"/>
    </source>
</evidence>
<dbReference type="InterPro" id="IPR036637">
    <property type="entry name" value="Phosphohistidine_dom_sf"/>
</dbReference>
<feature type="domain" description="PEP-utilising enzyme C-terminal" evidence="17">
    <location>
        <begin position="513"/>
        <end position="862"/>
    </location>
</feature>
<dbReference type="PANTHER" id="PTHR22931:SF9">
    <property type="entry name" value="PYRUVATE, PHOSPHATE DIKINASE 1, CHLOROPLASTIC"/>
    <property type="match status" value="1"/>
</dbReference>
<dbReference type="GO" id="GO:0005524">
    <property type="term" value="F:ATP binding"/>
    <property type="evidence" value="ECO:0007669"/>
    <property type="project" value="UniProtKB-KW"/>
</dbReference>
<dbReference type="InterPro" id="IPR002192">
    <property type="entry name" value="PPDK_AMP/ATP-bd"/>
</dbReference>
<feature type="domain" description="PEP-utilising enzyme mobile" evidence="15">
    <location>
        <begin position="419"/>
        <end position="482"/>
    </location>
</feature>
<feature type="binding site" evidence="13">
    <location>
        <position position="555"/>
    </location>
    <ligand>
        <name>substrate</name>
    </ligand>
</feature>
<feature type="binding site" evidence="14">
    <location>
        <position position="761"/>
    </location>
    <ligand>
        <name>Mg(2+)</name>
        <dbReference type="ChEBI" id="CHEBI:18420"/>
    </ligand>
</feature>
<evidence type="ECO:0000256" key="9">
    <source>
        <dbReference type="ARBA" id="ARBA00022840"/>
    </source>
</evidence>
<dbReference type="GO" id="GO:0050242">
    <property type="term" value="F:pyruvate, phosphate dikinase activity"/>
    <property type="evidence" value="ECO:0007669"/>
    <property type="project" value="UniProtKB-EC"/>
</dbReference>
<dbReference type="InterPro" id="IPR000121">
    <property type="entry name" value="PEP_util_C"/>
</dbReference>
<feature type="active site" description="Proton donor" evidence="12">
    <location>
        <position position="823"/>
    </location>
</feature>
<dbReference type="EMBL" id="CP048914">
    <property type="protein sequence ID" value="QMS85990.1"/>
    <property type="molecule type" value="Genomic_DNA"/>
</dbReference>
<feature type="binding site" evidence="13">
    <location>
        <position position="611"/>
    </location>
    <ligand>
        <name>substrate</name>
    </ligand>
</feature>
<dbReference type="Gene3D" id="3.30.1490.20">
    <property type="entry name" value="ATP-grasp fold, A domain"/>
    <property type="match status" value="1"/>
</dbReference>
<evidence type="ECO:0000313" key="19">
    <source>
        <dbReference type="Proteomes" id="UP000514720"/>
    </source>
</evidence>
<keyword evidence="8 18" id="KW-0418">Kinase</keyword>
<feature type="binding site" evidence="13">
    <location>
        <position position="737"/>
    </location>
    <ligand>
        <name>substrate</name>
    </ligand>
</feature>
<comment type="similarity">
    <text evidence="2">Belongs to the PEP-utilizing enzyme family.</text>
</comment>
<dbReference type="Pfam" id="PF02896">
    <property type="entry name" value="PEP-utilizers_C"/>
    <property type="match status" value="1"/>
</dbReference>
<evidence type="ECO:0000256" key="10">
    <source>
        <dbReference type="ARBA" id="ARBA00022842"/>
    </source>
</evidence>
<dbReference type="Gene3D" id="3.50.30.10">
    <property type="entry name" value="Phosphohistidine domain"/>
    <property type="match status" value="1"/>
</dbReference>
<evidence type="ECO:0000256" key="13">
    <source>
        <dbReference type="PIRSR" id="PIRSR000853-2"/>
    </source>
</evidence>
<dbReference type="NCBIfam" id="NF004531">
    <property type="entry name" value="PRK05878.1"/>
    <property type="match status" value="1"/>
</dbReference>
<evidence type="ECO:0000256" key="7">
    <source>
        <dbReference type="ARBA" id="ARBA00022741"/>
    </source>
</evidence>
<proteinExistence type="inferred from homology"/>
<evidence type="ECO:0000256" key="5">
    <source>
        <dbReference type="ARBA" id="ARBA00022679"/>
    </source>
</evidence>
<protein>
    <recommendedName>
        <fullName evidence="4">Pyruvate, phosphate dikinase</fullName>
        <ecNumber evidence="3">2.7.9.1</ecNumber>
    </recommendedName>
    <alternativeName>
        <fullName evidence="11">Pyruvate, orthophosphate dikinase</fullName>
    </alternativeName>
</protein>
<keyword evidence="9" id="KW-0067">ATP-binding</keyword>
<dbReference type="AlphaFoldDB" id="A0A7L7KT55"/>
<keyword evidence="6 14" id="KW-0479">Metal-binding</keyword>
<dbReference type="SUPFAM" id="SSF56059">
    <property type="entry name" value="Glutathione synthetase ATP-binding domain-like"/>
    <property type="match status" value="1"/>
</dbReference>
<evidence type="ECO:0000256" key="3">
    <source>
        <dbReference type="ARBA" id="ARBA00011994"/>
    </source>
</evidence>
<evidence type="ECO:0000256" key="4">
    <source>
        <dbReference type="ARBA" id="ARBA00020138"/>
    </source>
</evidence>
<dbReference type="Gene3D" id="3.20.20.60">
    <property type="entry name" value="Phosphoenolpyruvate-binding domains"/>
    <property type="match status" value="1"/>
</dbReference>
<dbReference type="SUPFAM" id="SSF52009">
    <property type="entry name" value="Phosphohistidine domain"/>
    <property type="match status" value="1"/>
</dbReference>
<dbReference type="Proteomes" id="UP000514720">
    <property type="component" value="Chromosome"/>
</dbReference>
<dbReference type="NCBIfam" id="TIGR01828">
    <property type="entry name" value="pyru_phos_dikin"/>
    <property type="match status" value="1"/>
</dbReference>
<reference evidence="18 19" key="1">
    <citation type="submission" date="2020-02" db="EMBL/GenBank/DDBJ databases">
        <authorList>
            <person name="Zheng R.K."/>
            <person name="Sun C.M."/>
        </authorList>
    </citation>
    <scope>NUCLEOTIDE SEQUENCE [LARGE SCALE GENOMIC DNA]</scope>
    <source>
        <strain evidence="19">zrk13</strain>
    </source>
</reference>
<feature type="binding site" evidence="13">
    <location>
        <position position="758"/>
    </location>
    <ligand>
        <name>substrate</name>
    </ligand>
</feature>